<proteinExistence type="predicted"/>
<organism evidence="2 3">
    <name type="scientific">Paracidovorax cattleyae</name>
    <dbReference type="NCBI Taxonomy" id="80868"/>
    <lineage>
        <taxon>Bacteria</taxon>
        <taxon>Pseudomonadati</taxon>
        <taxon>Pseudomonadota</taxon>
        <taxon>Betaproteobacteria</taxon>
        <taxon>Burkholderiales</taxon>
        <taxon>Comamonadaceae</taxon>
        <taxon>Paracidovorax</taxon>
    </lineage>
</organism>
<feature type="compositionally biased region" description="Basic residues" evidence="1">
    <location>
        <begin position="501"/>
        <end position="517"/>
    </location>
</feature>
<dbReference type="EMBL" id="FNJL01000004">
    <property type="protein sequence ID" value="SDO82811.1"/>
    <property type="molecule type" value="Genomic_DNA"/>
</dbReference>
<evidence type="ECO:0000256" key="1">
    <source>
        <dbReference type="SAM" id="MobiDB-lite"/>
    </source>
</evidence>
<dbReference type="PANTHER" id="PTHR36234:SF5">
    <property type="entry name" value="LYSYL ENDOPEPTIDASE"/>
    <property type="match status" value="1"/>
</dbReference>
<keyword evidence="3" id="KW-1185">Reference proteome</keyword>
<dbReference type="SUPFAM" id="SSF50494">
    <property type="entry name" value="Trypsin-like serine proteases"/>
    <property type="match status" value="1"/>
</dbReference>
<gene>
    <name evidence="2" type="ORF">SAMN04489708_10433</name>
</gene>
<dbReference type="AlphaFoldDB" id="A0A1H0MQZ1"/>
<feature type="region of interest" description="Disordered" evidence="1">
    <location>
        <begin position="500"/>
        <end position="534"/>
    </location>
</feature>
<dbReference type="OrthoDB" id="5619888at2"/>
<dbReference type="InterPro" id="IPR009003">
    <property type="entry name" value="Peptidase_S1_PA"/>
</dbReference>
<dbReference type="Pfam" id="PF13365">
    <property type="entry name" value="Trypsin_2"/>
    <property type="match status" value="1"/>
</dbReference>
<dbReference type="Proteomes" id="UP000199317">
    <property type="component" value="Unassembled WGS sequence"/>
</dbReference>
<sequence length="534" mass="55268">MSHNMKNHRVSEWKIARRGGVLAGIAAALLIAGCGGGGGSTATASSSGEAVLRVESAVQPADAAMPARAAARSGAAPQPVRVALAALQSAQAEETERHGGPRKVGSLRTVPETASAAGLAGRLQWTPAADGGLRAAISFTAEDAYGVRLGVLVRRLPGTALLRVYRQDRPDAAYETRGSDVLQILARNAAAGDLSDAAKTWWTPDTGGSEATLEIDLPPGTSADALDIAIPSLVHIQEDLSLSSGSDDAPVAKNVGDAVACNLDSTCYDDYAQQRNAVARMVFVDSTGAHFCTGTLLNDRDGTRTPYFLTANHCIPSQTVASTLQTDWFFRSSSCNSRTLSPGAATRTGGAVLLYSGADTDTAFLRLNDAPPPGAVFAAWDAGPQAESSAIVGIHHPRGDLQRISFGSIMGTLSCSGDLESLTCDSATGDAANYYDVGLDRGTVERGSSGSALFQGGRVIGTLYGFSGDGQCSVDGVRVYGRFDHAYQAALKQWLSPATPARHRGHQPRVLPHHGHSGHGTPAAPQEAASVAQG</sequence>
<evidence type="ECO:0000313" key="2">
    <source>
        <dbReference type="EMBL" id="SDO82811.1"/>
    </source>
</evidence>
<dbReference type="InterPro" id="IPR043504">
    <property type="entry name" value="Peptidase_S1_PA_chymotrypsin"/>
</dbReference>
<evidence type="ECO:0000313" key="3">
    <source>
        <dbReference type="Proteomes" id="UP000199317"/>
    </source>
</evidence>
<name>A0A1H0MQZ1_9BURK</name>
<accession>A0A1H0MQZ1</accession>
<dbReference type="Gene3D" id="2.40.10.10">
    <property type="entry name" value="Trypsin-like serine proteases"/>
    <property type="match status" value="2"/>
</dbReference>
<dbReference type="PANTHER" id="PTHR36234">
    <property type="entry name" value="LYSYL ENDOPEPTIDASE"/>
    <property type="match status" value="1"/>
</dbReference>
<reference evidence="3" key="1">
    <citation type="submission" date="2016-10" db="EMBL/GenBank/DDBJ databases">
        <authorList>
            <person name="Varghese N."/>
            <person name="Submissions S."/>
        </authorList>
    </citation>
    <scope>NUCLEOTIDE SEQUENCE [LARGE SCALE GENOMIC DNA]</scope>
    <source>
        <strain evidence="3">DSM 17101</strain>
    </source>
</reference>
<protein>
    <submittedName>
        <fullName evidence="2">Trypsin-like peptidase domain-containing protein</fullName>
    </submittedName>
</protein>
<dbReference type="PROSITE" id="PS51257">
    <property type="entry name" value="PROKAR_LIPOPROTEIN"/>
    <property type="match status" value="1"/>
</dbReference>